<proteinExistence type="predicted"/>
<keyword evidence="1" id="KW-0808">Transferase</keyword>
<dbReference type="GO" id="GO:0016301">
    <property type="term" value="F:kinase activity"/>
    <property type="evidence" value="ECO:0007669"/>
    <property type="project" value="UniProtKB-KW"/>
</dbReference>
<dbReference type="Gene3D" id="3.30.460.10">
    <property type="entry name" value="Beta Polymerase, domain 2"/>
    <property type="match status" value="1"/>
</dbReference>
<dbReference type="InterPro" id="IPR007344">
    <property type="entry name" value="GrpB/CoaE"/>
</dbReference>
<evidence type="ECO:0000313" key="1">
    <source>
        <dbReference type="EMBL" id="STZ26772.1"/>
    </source>
</evidence>
<evidence type="ECO:0000313" key="2">
    <source>
        <dbReference type="Proteomes" id="UP000255024"/>
    </source>
</evidence>
<gene>
    <name evidence="1" type="ORF">NCTC11179_00299</name>
</gene>
<dbReference type="PANTHER" id="PTHR34822">
    <property type="entry name" value="GRPB DOMAIN PROTEIN (AFU_ORTHOLOGUE AFUA_1G01530)"/>
    <property type="match status" value="1"/>
</dbReference>
<dbReference type="EMBL" id="UGQL01000001">
    <property type="protein sequence ID" value="STZ26772.1"/>
    <property type="molecule type" value="Genomic_DNA"/>
</dbReference>
<reference evidence="1 2" key="1">
    <citation type="submission" date="2018-06" db="EMBL/GenBank/DDBJ databases">
        <authorList>
            <consortium name="Pathogen Informatics"/>
            <person name="Doyle S."/>
        </authorList>
    </citation>
    <scope>NUCLEOTIDE SEQUENCE [LARGE SCALE GENOMIC DNA]</scope>
    <source>
        <strain evidence="1 2">NCTC11179</strain>
    </source>
</reference>
<dbReference type="Pfam" id="PF04229">
    <property type="entry name" value="GrpB"/>
    <property type="match status" value="1"/>
</dbReference>
<dbReference type="Proteomes" id="UP000255024">
    <property type="component" value="Unassembled WGS sequence"/>
</dbReference>
<name>A0A378RIC6_MYROD</name>
<organism evidence="1 2">
    <name type="scientific">Myroides odoratus</name>
    <name type="common">Flavobacterium odoratum</name>
    <dbReference type="NCBI Taxonomy" id="256"/>
    <lineage>
        <taxon>Bacteria</taxon>
        <taxon>Pseudomonadati</taxon>
        <taxon>Bacteroidota</taxon>
        <taxon>Flavobacteriia</taxon>
        <taxon>Flavobacteriales</taxon>
        <taxon>Flavobacteriaceae</taxon>
        <taxon>Myroides</taxon>
    </lineage>
</organism>
<keyword evidence="2" id="KW-1185">Reference proteome</keyword>
<dbReference type="RefSeq" id="WP_115089849.1">
    <property type="nucleotide sequence ID" value="NZ_CP068107.1"/>
</dbReference>
<accession>A0A378RIC6</accession>
<dbReference type="InterPro" id="IPR043519">
    <property type="entry name" value="NT_sf"/>
</dbReference>
<dbReference type="SUPFAM" id="SSF81301">
    <property type="entry name" value="Nucleotidyltransferase"/>
    <property type="match status" value="1"/>
</dbReference>
<protein>
    <submittedName>
        <fullName evidence="1">Dephospho-CoA kinase/protein folding accessory domain-containing protein</fullName>
    </submittedName>
</protein>
<dbReference type="PANTHER" id="PTHR34822:SF1">
    <property type="entry name" value="GRPB FAMILY PROTEIN"/>
    <property type="match status" value="1"/>
</dbReference>
<keyword evidence="1" id="KW-0418">Kinase</keyword>
<sequence length="199" mass="23395">MILPFEPYNPKWKEQFEKIKSELALRLKELQPRIEHIGSTSVDGLAAKPIIDIMVGVRNEEELDVVPALLAGQNYVYYPKYNVDMPYRRYFVLLHDAPSALALPEVIDVQDEIPEKMHDHNLRLAHIHVIPTTSENWTRHLAFRDYLRTHPSVKAAYQALKEQLVQQQWETGNDYNDGKDAFIQREEQNAIRWYKENEK</sequence>
<dbReference type="AlphaFoldDB" id="A0A378RIC6"/>